<name>A0A081QQ60_STRMT</name>
<gene>
    <name evidence="2" type="ORF">SK578_1180</name>
</gene>
<dbReference type="RefSeq" id="WP_050491246.1">
    <property type="nucleotide sequence ID" value="NZ_JPFY01000013.1"/>
</dbReference>
<dbReference type="EMBL" id="JPFY01000013">
    <property type="protein sequence ID" value="KEQ45083.1"/>
    <property type="molecule type" value="Genomic_DNA"/>
</dbReference>
<reference evidence="2 3" key="1">
    <citation type="submission" date="2014-05" db="EMBL/GenBank/DDBJ databases">
        <authorList>
            <person name="Daugherty S.C."/>
            <person name="Tallon L.J."/>
            <person name="Sadzewicz L."/>
            <person name="Kilian M."/>
            <person name="Tettelin H."/>
        </authorList>
    </citation>
    <scope>NUCLEOTIDE SEQUENCE [LARGE SCALE GENOMIC DNA]</scope>
    <source>
        <strain evidence="2 3">SK578</strain>
    </source>
</reference>
<organism evidence="2 3">
    <name type="scientific">Streptococcus mitis</name>
    <dbReference type="NCBI Taxonomy" id="28037"/>
    <lineage>
        <taxon>Bacteria</taxon>
        <taxon>Bacillati</taxon>
        <taxon>Bacillota</taxon>
        <taxon>Bacilli</taxon>
        <taxon>Lactobacillales</taxon>
        <taxon>Streptococcaceae</taxon>
        <taxon>Streptococcus</taxon>
        <taxon>Streptococcus mitis group</taxon>
    </lineage>
</organism>
<evidence type="ECO:0000256" key="1">
    <source>
        <dbReference type="SAM" id="MobiDB-lite"/>
    </source>
</evidence>
<evidence type="ECO:0000313" key="2">
    <source>
        <dbReference type="EMBL" id="KEQ45083.1"/>
    </source>
</evidence>
<proteinExistence type="predicted"/>
<dbReference type="PATRIC" id="fig|28037.93.peg.1134"/>
<sequence length="447" mass="52748">MLFDERDLRVFDNADSRGYFEEILQSYYSKNYRASVVLLYSFVIYDLYNKLQTMASEGDSKATRKLSEINQMIQDDEKYSKVENEIIQFFKDNCALYFDRFTEDIDYLKNCRNKCAHLKVNDNSLFLPSDYHARMLICSMYDNILSVKAPFIMDLFSFVENDVEAYSQKILSVPENSIDESIITNIKNKYLERMTYDSLKKSYKTFIRLLLVSEDEHCEKNATGLYMFAYAITDYLIRKGHSNIFKDDGVLNVFSKIQIEKLKASNLKKNALVGLITTFPAVMDLLRSFEDVFSYISEYVLLKPKCLNHYRSFYPREKKTIYEYFKEHDELHSPLLIRNLYDTLKEDNSFNLVEFTELMAKSIPSYMGYYDADCFMDFFIENIKSFDLEHIKNIRNIYQSEPQCTNRRNHSSEDSKVKEYIDKLENPDLLDATETVPDAELNEDFPS</sequence>
<evidence type="ECO:0000313" key="3">
    <source>
        <dbReference type="Proteomes" id="UP000028089"/>
    </source>
</evidence>
<protein>
    <submittedName>
        <fullName evidence="2">Uncharacterized protein</fullName>
    </submittedName>
</protein>
<comment type="caution">
    <text evidence="2">The sequence shown here is derived from an EMBL/GenBank/DDBJ whole genome shotgun (WGS) entry which is preliminary data.</text>
</comment>
<dbReference type="Proteomes" id="UP000028089">
    <property type="component" value="Unassembled WGS sequence"/>
</dbReference>
<feature type="region of interest" description="Disordered" evidence="1">
    <location>
        <begin position="425"/>
        <end position="447"/>
    </location>
</feature>
<dbReference type="AlphaFoldDB" id="A0A081QQ60"/>
<accession>A0A081QQ60</accession>